<name>A0ABR1H922_9HYPO</name>
<keyword evidence="4" id="KW-1185">Reference proteome</keyword>
<feature type="region of interest" description="Disordered" evidence="1">
    <location>
        <begin position="174"/>
        <end position="195"/>
    </location>
</feature>
<evidence type="ECO:0000313" key="4">
    <source>
        <dbReference type="Proteomes" id="UP001498476"/>
    </source>
</evidence>
<dbReference type="Pfam" id="PF14420">
    <property type="entry name" value="Clr5"/>
    <property type="match status" value="1"/>
</dbReference>
<organism evidence="3 4">
    <name type="scientific">Neonectria punicea</name>
    <dbReference type="NCBI Taxonomy" id="979145"/>
    <lineage>
        <taxon>Eukaryota</taxon>
        <taxon>Fungi</taxon>
        <taxon>Dikarya</taxon>
        <taxon>Ascomycota</taxon>
        <taxon>Pezizomycotina</taxon>
        <taxon>Sordariomycetes</taxon>
        <taxon>Hypocreomycetidae</taxon>
        <taxon>Hypocreales</taxon>
        <taxon>Nectriaceae</taxon>
        <taxon>Neonectria</taxon>
    </lineage>
</organism>
<feature type="domain" description="Clr5" evidence="2">
    <location>
        <begin position="23"/>
        <end position="74"/>
    </location>
</feature>
<sequence length="211" mass="24231">MNNPTRQASEVSDPAFRHIPYNARWGYLRETISRPYIEEGEKIAKVAKRMKTEYFFHAQPRQYKYHFRKWNIQKSTSAKVNAEIIKRQAKRTRENASISDLRIVQGGLKKEVNKNKLKRFLNDKIRRREKPSLQSGVFVRWNLPYAAIVANDHSSNNHASTVASHPTSPACVIVNSPDQPRTPSAQGEGASPTTQLVRQKAYFDKANLLIQ</sequence>
<dbReference type="InterPro" id="IPR025676">
    <property type="entry name" value="Clr5_dom"/>
</dbReference>
<comment type="caution">
    <text evidence="3">The sequence shown here is derived from an EMBL/GenBank/DDBJ whole genome shotgun (WGS) entry which is preliminary data.</text>
</comment>
<evidence type="ECO:0000259" key="2">
    <source>
        <dbReference type="Pfam" id="PF14420"/>
    </source>
</evidence>
<dbReference type="PANTHER" id="PTHR38788">
    <property type="entry name" value="CLR5 DOMAIN-CONTAINING PROTEIN"/>
    <property type="match status" value="1"/>
</dbReference>
<proteinExistence type="predicted"/>
<dbReference type="EMBL" id="JAZAVJ010000055">
    <property type="protein sequence ID" value="KAK7417615.1"/>
    <property type="molecule type" value="Genomic_DNA"/>
</dbReference>
<gene>
    <name evidence="3" type="ORF">QQX98_004436</name>
</gene>
<dbReference type="Proteomes" id="UP001498476">
    <property type="component" value="Unassembled WGS sequence"/>
</dbReference>
<evidence type="ECO:0000313" key="3">
    <source>
        <dbReference type="EMBL" id="KAK7417615.1"/>
    </source>
</evidence>
<evidence type="ECO:0000256" key="1">
    <source>
        <dbReference type="SAM" id="MobiDB-lite"/>
    </source>
</evidence>
<accession>A0ABR1H922</accession>
<feature type="compositionally biased region" description="Polar residues" evidence="1">
    <location>
        <begin position="176"/>
        <end position="195"/>
    </location>
</feature>
<protein>
    <recommendedName>
        <fullName evidence="2">Clr5 domain-containing protein</fullName>
    </recommendedName>
</protein>
<reference evidence="3 4" key="1">
    <citation type="journal article" date="2025" name="Microbiol. Resour. Announc.">
        <title>Draft genome sequences for Neonectria magnoliae and Neonectria punicea, canker pathogens of Liriodendron tulipifera and Acer saccharum in West Virginia.</title>
        <authorList>
            <person name="Petronek H.M."/>
            <person name="Kasson M.T."/>
            <person name="Metheny A.M."/>
            <person name="Stauder C.M."/>
            <person name="Lovett B."/>
            <person name="Lynch S.C."/>
            <person name="Garnas J.R."/>
            <person name="Kasson L.R."/>
            <person name="Stajich J.E."/>
        </authorList>
    </citation>
    <scope>NUCLEOTIDE SEQUENCE [LARGE SCALE GENOMIC DNA]</scope>
    <source>
        <strain evidence="3 4">NRRL 64653</strain>
    </source>
</reference>
<dbReference type="PANTHER" id="PTHR38788:SF3">
    <property type="entry name" value="CLR5 DOMAIN-CONTAINING PROTEIN"/>
    <property type="match status" value="1"/>
</dbReference>